<dbReference type="OrthoDB" id="9797551at2"/>
<name>H3KBV7_9BURK</name>
<dbReference type="CDD" id="cd00291">
    <property type="entry name" value="SirA_YedF_YeeD"/>
    <property type="match status" value="1"/>
</dbReference>
<dbReference type="PANTHER" id="PTHR33279">
    <property type="entry name" value="SULFUR CARRIER PROTEIN YEDF-RELATED"/>
    <property type="match status" value="1"/>
</dbReference>
<organism evidence="3 4">
    <name type="scientific">Sutterella parvirubra YIT 11816</name>
    <dbReference type="NCBI Taxonomy" id="762967"/>
    <lineage>
        <taxon>Bacteria</taxon>
        <taxon>Pseudomonadati</taxon>
        <taxon>Pseudomonadota</taxon>
        <taxon>Betaproteobacteria</taxon>
        <taxon>Burkholderiales</taxon>
        <taxon>Sutterellaceae</taxon>
        <taxon>Sutterella</taxon>
    </lineage>
</organism>
<dbReference type="PANTHER" id="PTHR33279:SF6">
    <property type="entry name" value="SULFUR CARRIER PROTEIN YEDF-RELATED"/>
    <property type="match status" value="1"/>
</dbReference>
<keyword evidence="4" id="KW-1185">Reference proteome</keyword>
<accession>H3KBV7</accession>
<evidence type="ECO:0000313" key="4">
    <source>
        <dbReference type="Proteomes" id="UP000004956"/>
    </source>
</evidence>
<dbReference type="HOGENOM" id="CLU_165255_1_0_4"/>
<proteinExistence type="inferred from homology"/>
<comment type="similarity">
    <text evidence="1">Belongs to the sulfur carrier protein TusA family.</text>
</comment>
<dbReference type="Proteomes" id="UP000004956">
    <property type="component" value="Unassembled WGS sequence"/>
</dbReference>
<dbReference type="PATRIC" id="fig|762967.3.peg.173"/>
<dbReference type="EMBL" id="AFBQ01000026">
    <property type="protein sequence ID" value="EHY32399.1"/>
    <property type="molecule type" value="Genomic_DNA"/>
</dbReference>
<dbReference type="STRING" id="762967.HMPREF9440_00204"/>
<evidence type="ECO:0000256" key="1">
    <source>
        <dbReference type="ARBA" id="ARBA00008984"/>
    </source>
</evidence>
<evidence type="ECO:0000259" key="2">
    <source>
        <dbReference type="PROSITE" id="PS01148"/>
    </source>
</evidence>
<dbReference type="AlphaFoldDB" id="H3KBV7"/>
<dbReference type="PROSITE" id="PS01148">
    <property type="entry name" value="UPF0033"/>
    <property type="match status" value="1"/>
</dbReference>
<dbReference type="InterPro" id="IPR036868">
    <property type="entry name" value="TusA-like_sf"/>
</dbReference>
<dbReference type="RefSeq" id="WP_008540587.1">
    <property type="nucleotide sequence ID" value="NZ_JH604859.1"/>
</dbReference>
<protein>
    <recommendedName>
        <fullName evidence="2">UPF0033 domain-containing protein</fullName>
    </recommendedName>
</protein>
<gene>
    <name evidence="3" type="ORF">HMPREF9440_00204</name>
</gene>
<comment type="caution">
    <text evidence="3">The sequence shown here is derived from an EMBL/GenBank/DDBJ whole genome shotgun (WGS) entry which is preliminary data.</text>
</comment>
<dbReference type="SUPFAM" id="SSF64307">
    <property type="entry name" value="SirA-like"/>
    <property type="match status" value="1"/>
</dbReference>
<feature type="domain" description="UPF0033" evidence="2">
    <location>
        <begin position="14"/>
        <end position="38"/>
    </location>
</feature>
<sequence length="88" mass="9318">MSADAPGKSPEVVLDLPGLECPMPVLKAKKALSGMAPGALLEVRSTDPHSHPDLAEFCRQTGHVLLSQTTSGSGNEAVWISQIERKPE</sequence>
<evidence type="ECO:0000313" key="3">
    <source>
        <dbReference type="EMBL" id="EHY32399.1"/>
    </source>
</evidence>
<dbReference type="Gene3D" id="3.30.110.40">
    <property type="entry name" value="TusA-like domain"/>
    <property type="match status" value="1"/>
</dbReference>
<dbReference type="Pfam" id="PF01206">
    <property type="entry name" value="TusA"/>
    <property type="match status" value="1"/>
</dbReference>
<dbReference type="InterPro" id="IPR001455">
    <property type="entry name" value="TusA-like"/>
</dbReference>
<reference evidence="3 4" key="1">
    <citation type="submission" date="2011-11" db="EMBL/GenBank/DDBJ databases">
        <authorList>
            <person name="Weinstock G."/>
            <person name="Sodergren E."/>
            <person name="Clifton S."/>
            <person name="Fulton L."/>
            <person name="Fulton B."/>
            <person name="Courtney L."/>
            <person name="Fronick C."/>
            <person name="Harrison M."/>
            <person name="Strong C."/>
            <person name="Farmer C."/>
            <person name="Delahaunty K."/>
            <person name="Markovic C."/>
            <person name="Hall O."/>
            <person name="Minx P."/>
            <person name="Tomlinson C."/>
            <person name="Mitreva M."/>
            <person name="Hou S."/>
            <person name="Chen J."/>
            <person name="Wollam A."/>
            <person name="Pepin K.H."/>
            <person name="Johnson M."/>
            <person name="Bhonagiri V."/>
            <person name="Zhang X."/>
            <person name="Suruliraj S."/>
            <person name="Warren W."/>
            <person name="Chinwalla A."/>
            <person name="Mardis E.R."/>
            <person name="Wilson R.K."/>
        </authorList>
    </citation>
    <scope>NUCLEOTIDE SEQUENCE [LARGE SCALE GENOMIC DNA]</scope>
    <source>
        <strain evidence="3 4">YIT 11816</strain>
    </source>
</reference>